<dbReference type="InterPro" id="IPR000425">
    <property type="entry name" value="MIP"/>
</dbReference>
<organism evidence="9 10">
    <name type="scientific">Papaver somniferum</name>
    <name type="common">Opium poppy</name>
    <dbReference type="NCBI Taxonomy" id="3469"/>
    <lineage>
        <taxon>Eukaryota</taxon>
        <taxon>Viridiplantae</taxon>
        <taxon>Streptophyta</taxon>
        <taxon>Embryophyta</taxon>
        <taxon>Tracheophyta</taxon>
        <taxon>Spermatophyta</taxon>
        <taxon>Magnoliopsida</taxon>
        <taxon>Ranunculales</taxon>
        <taxon>Papaveraceae</taxon>
        <taxon>Papaveroideae</taxon>
        <taxon>Papaver</taxon>
    </lineage>
</organism>
<dbReference type="InterPro" id="IPR034294">
    <property type="entry name" value="Aquaporin_transptr"/>
</dbReference>
<comment type="subcellular location">
    <subcellularLocation>
        <location evidence="1">Membrane</location>
        <topology evidence="1">Multi-pass membrane protein</topology>
    </subcellularLocation>
</comment>
<dbReference type="STRING" id="3469.A0A4Y7KC78"/>
<evidence type="ECO:0000256" key="1">
    <source>
        <dbReference type="ARBA" id="ARBA00004141"/>
    </source>
</evidence>
<protein>
    <recommendedName>
        <fullName evidence="11">Aquaporin</fullName>
    </recommendedName>
</protein>
<dbReference type="Pfam" id="PF00230">
    <property type="entry name" value="MIP"/>
    <property type="match status" value="1"/>
</dbReference>
<dbReference type="NCBIfam" id="TIGR00861">
    <property type="entry name" value="MIP"/>
    <property type="match status" value="1"/>
</dbReference>
<evidence type="ECO:0000256" key="7">
    <source>
        <dbReference type="RuleBase" id="RU000477"/>
    </source>
</evidence>
<proteinExistence type="inferred from homology"/>
<dbReference type="InterPro" id="IPR022357">
    <property type="entry name" value="MIP_CS"/>
</dbReference>
<dbReference type="OMA" id="ATPNWIC"/>
<feature type="transmembrane region" description="Helical" evidence="8">
    <location>
        <begin position="41"/>
        <end position="62"/>
    </location>
</feature>
<dbReference type="GO" id="GO:0015267">
    <property type="term" value="F:channel activity"/>
    <property type="evidence" value="ECO:0007669"/>
    <property type="project" value="InterPro"/>
</dbReference>
<dbReference type="Gene3D" id="1.20.1080.10">
    <property type="entry name" value="Glycerol uptake facilitator protein"/>
    <property type="match status" value="1"/>
</dbReference>
<evidence type="ECO:0000256" key="4">
    <source>
        <dbReference type="ARBA" id="ARBA00022989"/>
    </source>
</evidence>
<accession>A0A4Y7KC78</accession>
<dbReference type="FunFam" id="1.20.1080.10:FF:000001">
    <property type="entry name" value="Probable aquaporin PIP1-2"/>
    <property type="match status" value="1"/>
</dbReference>
<evidence type="ECO:0000313" key="9">
    <source>
        <dbReference type="EMBL" id="RZC70436.1"/>
    </source>
</evidence>
<dbReference type="CDD" id="cd00333">
    <property type="entry name" value="MIP"/>
    <property type="match status" value="1"/>
</dbReference>
<sequence length="284" mass="30239">MGTDIEQSQKAGYATKDYHSPPPEPFLGIEELTKWSFYRAIIAEFVATLLFLYIIVSTIIGYKSQTAGGDDCGGVGVLGIAWAVGGMIFVLVYCTAGISGGHINPAVTFGLFLARKVSLIRAVLYLIAQCLGAICGVALVRAFQESYYVKFGGAANELNLGYSKGTGLAAEIIGTFVLVYTVFSATDPKRSARDSHIPVLAPLPIGFAVFLVHLATIPITGTGINPARSLGAAVIYNNGKAWDDQWIFWVGPFIGAAIAAFYHKYILGAEVVKALGSFRSSSHI</sequence>
<evidence type="ECO:0008006" key="11">
    <source>
        <dbReference type="Google" id="ProtNLM"/>
    </source>
</evidence>
<dbReference type="OrthoDB" id="3222at2759"/>
<feature type="transmembrane region" description="Helical" evidence="8">
    <location>
        <begin position="246"/>
        <end position="263"/>
    </location>
</feature>
<dbReference type="Gramene" id="RZC70436">
    <property type="protein sequence ID" value="RZC70436"/>
    <property type="gene ID" value="C5167_033565"/>
</dbReference>
<evidence type="ECO:0000256" key="5">
    <source>
        <dbReference type="ARBA" id="ARBA00023136"/>
    </source>
</evidence>
<evidence type="ECO:0000256" key="6">
    <source>
        <dbReference type="ARBA" id="ARBA00038497"/>
    </source>
</evidence>
<feature type="transmembrane region" description="Helical" evidence="8">
    <location>
        <begin position="119"/>
        <end position="143"/>
    </location>
</feature>
<dbReference type="PROSITE" id="PS00221">
    <property type="entry name" value="MIP"/>
    <property type="match status" value="1"/>
</dbReference>
<keyword evidence="4 8" id="KW-1133">Transmembrane helix</keyword>
<feature type="transmembrane region" description="Helical" evidence="8">
    <location>
        <begin position="74"/>
        <end position="98"/>
    </location>
</feature>
<keyword evidence="2 7" id="KW-0813">Transport</keyword>
<keyword evidence="3 7" id="KW-0812">Transmembrane</keyword>
<comment type="similarity">
    <text evidence="6">Belongs to the MIP/aquaporin (TC 1.A.8) family. PIP (TC 1.A.8.11) subfamily.</text>
</comment>
<evidence type="ECO:0000256" key="3">
    <source>
        <dbReference type="ARBA" id="ARBA00022692"/>
    </source>
</evidence>
<dbReference type="Proteomes" id="UP000316621">
    <property type="component" value="Chromosome 7"/>
</dbReference>
<evidence type="ECO:0000256" key="2">
    <source>
        <dbReference type="ARBA" id="ARBA00022448"/>
    </source>
</evidence>
<dbReference type="PANTHER" id="PTHR45687">
    <property type="entry name" value="AQUAPORIN OR AQUAGLYCEROPORIN RELATED"/>
    <property type="match status" value="1"/>
</dbReference>
<reference evidence="9 10" key="1">
    <citation type="journal article" date="2018" name="Science">
        <title>The opium poppy genome and morphinan production.</title>
        <authorList>
            <person name="Guo L."/>
            <person name="Winzer T."/>
            <person name="Yang X."/>
            <person name="Li Y."/>
            <person name="Ning Z."/>
            <person name="He Z."/>
            <person name="Teodor R."/>
            <person name="Lu Y."/>
            <person name="Bowser T.A."/>
            <person name="Graham I.A."/>
            <person name="Ye K."/>
        </authorList>
    </citation>
    <scope>NUCLEOTIDE SEQUENCE [LARGE SCALE GENOMIC DNA]</scope>
    <source>
        <strain evidence="10">cv. HN1</strain>
        <tissue evidence="9">Leaves</tissue>
    </source>
</reference>
<feature type="transmembrane region" description="Helical" evidence="8">
    <location>
        <begin position="197"/>
        <end position="219"/>
    </location>
</feature>
<keyword evidence="10" id="KW-1185">Reference proteome</keyword>
<dbReference type="AlphaFoldDB" id="A0A4Y7KC78"/>
<dbReference type="GO" id="GO:0016020">
    <property type="term" value="C:membrane"/>
    <property type="evidence" value="ECO:0007669"/>
    <property type="project" value="UniProtKB-SubCell"/>
</dbReference>
<dbReference type="InterPro" id="IPR023271">
    <property type="entry name" value="Aquaporin-like"/>
</dbReference>
<evidence type="ECO:0000313" key="10">
    <source>
        <dbReference type="Proteomes" id="UP000316621"/>
    </source>
</evidence>
<keyword evidence="5 8" id="KW-0472">Membrane</keyword>
<dbReference type="PRINTS" id="PR00783">
    <property type="entry name" value="MINTRINSICP"/>
</dbReference>
<gene>
    <name evidence="9" type="ORF">C5167_033565</name>
</gene>
<dbReference type="SUPFAM" id="SSF81338">
    <property type="entry name" value="Aquaporin-like"/>
    <property type="match status" value="1"/>
</dbReference>
<evidence type="ECO:0000256" key="8">
    <source>
        <dbReference type="SAM" id="Phobius"/>
    </source>
</evidence>
<dbReference type="EMBL" id="CM010721">
    <property type="protein sequence ID" value="RZC70436.1"/>
    <property type="molecule type" value="Genomic_DNA"/>
</dbReference>
<feature type="transmembrane region" description="Helical" evidence="8">
    <location>
        <begin position="167"/>
        <end position="185"/>
    </location>
</feature>
<name>A0A4Y7KC78_PAPSO</name>